<dbReference type="Proteomes" id="UP000229263">
    <property type="component" value="Unassembled WGS sequence"/>
</dbReference>
<dbReference type="SMART" id="SM00855">
    <property type="entry name" value="PGAM"/>
    <property type="match status" value="1"/>
</dbReference>
<dbReference type="Pfam" id="PF00300">
    <property type="entry name" value="His_Phos_1"/>
    <property type="match status" value="1"/>
</dbReference>
<keyword evidence="2" id="KW-1185">Reference proteome</keyword>
<sequence length="191" mass="20741">MRLMKLGFVRHGQTQWNLEGRLQGSSDIPLNDTGRAQAREAVSVLEPGQWDAIVSSPLSRARETAQIIADGLGLELGPSYDLLIERDYAQGEGMVETEALALWPDKHGGGIEPLDSVVERGLRAIEQIAADYLGKNVAVICHGTIIRYTLSHFAGYKLDTIHNGSVAIIGNESGSWQLELVNDQVPNRVAG</sequence>
<protein>
    <submittedName>
        <fullName evidence="1">Phosphoglycerate mutase</fullName>
    </submittedName>
</protein>
<gene>
    <name evidence="1" type="ORF">ATK23_3089</name>
</gene>
<reference evidence="1 2" key="1">
    <citation type="submission" date="2017-11" db="EMBL/GenBank/DDBJ databases">
        <title>Sequencing the genomes of 1000 actinobacteria strains.</title>
        <authorList>
            <person name="Klenk H.-P."/>
        </authorList>
    </citation>
    <scope>NUCLEOTIDE SEQUENCE [LARGE SCALE GENOMIC DNA]</scope>
    <source>
        <strain evidence="1 2">DSM 12798</strain>
    </source>
</reference>
<accession>A0ABX4N7L3</accession>
<name>A0ABX4N7L3_9MICC</name>
<evidence type="ECO:0000313" key="1">
    <source>
        <dbReference type="EMBL" id="PJJ45792.1"/>
    </source>
</evidence>
<dbReference type="CDD" id="cd07067">
    <property type="entry name" value="HP_PGM_like"/>
    <property type="match status" value="1"/>
</dbReference>
<dbReference type="InterPro" id="IPR050275">
    <property type="entry name" value="PGM_Phosphatase"/>
</dbReference>
<dbReference type="PANTHER" id="PTHR48100:SF59">
    <property type="entry name" value="ADENOSYLCOBALAMIN_ALPHA-RIBAZOLE PHOSPHATASE"/>
    <property type="match status" value="1"/>
</dbReference>
<comment type="caution">
    <text evidence="1">The sequence shown here is derived from an EMBL/GenBank/DDBJ whole genome shotgun (WGS) entry which is preliminary data.</text>
</comment>
<organism evidence="1 2">
    <name type="scientific">Glutamicibacter mysorens</name>
    <dbReference type="NCBI Taxonomy" id="257984"/>
    <lineage>
        <taxon>Bacteria</taxon>
        <taxon>Bacillati</taxon>
        <taxon>Actinomycetota</taxon>
        <taxon>Actinomycetes</taxon>
        <taxon>Micrococcales</taxon>
        <taxon>Micrococcaceae</taxon>
        <taxon>Glutamicibacter</taxon>
    </lineage>
</organism>
<evidence type="ECO:0000313" key="2">
    <source>
        <dbReference type="Proteomes" id="UP000229263"/>
    </source>
</evidence>
<dbReference type="InterPro" id="IPR029033">
    <property type="entry name" value="His_PPase_superfam"/>
</dbReference>
<dbReference type="PIRSF" id="PIRSF000709">
    <property type="entry name" value="6PFK_2-Ptase"/>
    <property type="match status" value="1"/>
</dbReference>
<proteinExistence type="predicted"/>
<dbReference type="Gene3D" id="3.40.50.1240">
    <property type="entry name" value="Phosphoglycerate mutase-like"/>
    <property type="match status" value="1"/>
</dbReference>
<dbReference type="InterPro" id="IPR013078">
    <property type="entry name" value="His_Pase_superF_clade-1"/>
</dbReference>
<dbReference type="SUPFAM" id="SSF53254">
    <property type="entry name" value="Phosphoglycerate mutase-like"/>
    <property type="match status" value="1"/>
</dbReference>
<dbReference type="PANTHER" id="PTHR48100">
    <property type="entry name" value="BROAD-SPECIFICITY PHOSPHATASE YOR283W-RELATED"/>
    <property type="match status" value="1"/>
</dbReference>
<dbReference type="EMBL" id="PGEY01000001">
    <property type="protein sequence ID" value="PJJ45792.1"/>
    <property type="molecule type" value="Genomic_DNA"/>
</dbReference>